<proteinExistence type="predicted"/>
<dbReference type="PANTHER" id="PTHR33840">
    <property type="match status" value="1"/>
</dbReference>
<dbReference type="RefSeq" id="WP_113952175.1">
    <property type="nucleotide sequence ID" value="NZ_QNQU01000050.1"/>
</dbReference>
<keyword evidence="4" id="KW-1185">Reference proteome</keyword>
<protein>
    <recommendedName>
        <fullName evidence="2">T6SS Phospholipase effector Tle1-like catalytic domain-containing protein</fullName>
    </recommendedName>
</protein>
<dbReference type="Pfam" id="PF09994">
    <property type="entry name" value="T6SS_Tle1-like_cat"/>
    <property type="match status" value="1"/>
</dbReference>
<feature type="compositionally biased region" description="Basic and acidic residues" evidence="1">
    <location>
        <begin position="38"/>
        <end position="54"/>
    </location>
</feature>
<evidence type="ECO:0000313" key="4">
    <source>
        <dbReference type="Proteomes" id="UP000252081"/>
    </source>
</evidence>
<dbReference type="PANTHER" id="PTHR33840:SF1">
    <property type="entry name" value="TLE1 PHOSPHOLIPASE DOMAIN-CONTAINING PROTEIN"/>
    <property type="match status" value="1"/>
</dbReference>
<evidence type="ECO:0000259" key="2">
    <source>
        <dbReference type="Pfam" id="PF09994"/>
    </source>
</evidence>
<evidence type="ECO:0000313" key="3">
    <source>
        <dbReference type="EMBL" id="RBQ01932.1"/>
    </source>
</evidence>
<accession>A0A366KMB7</accession>
<dbReference type="EMBL" id="QNQU01000050">
    <property type="protein sequence ID" value="RBQ01932.1"/>
    <property type="molecule type" value="Genomic_DNA"/>
</dbReference>
<dbReference type="AlphaFoldDB" id="A0A366KMB7"/>
<dbReference type="OrthoDB" id="4378831at2"/>
<reference evidence="3 4" key="1">
    <citation type="submission" date="2018-07" db="EMBL/GenBank/DDBJ databases">
        <title>A draft genome of a endophytic bacteria, a new species of Pedobacter.</title>
        <authorList>
            <person name="Zhang Z.D."/>
            <person name="Chen Z.J."/>
        </authorList>
    </citation>
    <scope>NUCLEOTIDE SEQUENCE [LARGE SCALE GENOMIC DNA]</scope>
    <source>
        <strain evidence="3 4">RS10</strain>
    </source>
</reference>
<evidence type="ECO:0000256" key="1">
    <source>
        <dbReference type="SAM" id="MobiDB-lite"/>
    </source>
</evidence>
<gene>
    <name evidence="3" type="ORF">DRW42_28035</name>
</gene>
<name>A0A366KMB7_9SPHI</name>
<organism evidence="3 4">
    <name type="scientific">Pedobacter miscanthi</name>
    <dbReference type="NCBI Taxonomy" id="2259170"/>
    <lineage>
        <taxon>Bacteria</taxon>
        <taxon>Pseudomonadati</taxon>
        <taxon>Bacteroidota</taxon>
        <taxon>Sphingobacteriia</taxon>
        <taxon>Sphingobacteriales</taxon>
        <taxon>Sphingobacteriaceae</taxon>
        <taxon>Pedobacter</taxon>
    </lineage>
</organism>
<feature type="domain" description="T6SS Phospholipase effector Tle1-like catalytic" evidence="2">
    <location>
        <begin position="72"/>
        <end position="303"/>
    </location>
</feature>
<dbReference type="Proteomes" id="UP000252081">
    <property type="component" value="Unassembled WGS sequence"/>
</dbReference>
<dbReference type="InterPro" id="IPR018712">
    <property type="entry name" value="Tle1-like_cat"/>
</dbReference>
<comment type="caution">
    <text evidence="3">The sequence shown here is derived from an EMBL/GenBank/DDBJ whole genome shotgun (WGS) entry which is preliminary data.</text>
</comment>
<sequence>MATNVSFGNYAPPGPVDKGLEYRFGMFFDGTRNNKTNTEGREEFNKPSDQKSKNPNDIAKAAAYKKYGKDDDKSSYQNTYSNVARMLEGYRRGKIYIEGIGTTNNGGDDTLGYALGTGETGIRSKVEKGCRLLAGLLPKGKEVSVLILDVFGFSRGAAAARNFVAEVTQGEIKINMDPLSTPDKPNSYSEITIPAHGYLGKQFKDAGIIVKRLEVRFLGIYDTVSSYEPGATSIASVTALNHDFTNDVAELNLNNIGKAKCVLHLTAENEHRENFALTNARVGLQKSLPGVHCDIGGSYTNGTEKVDELINGSEDVQNAEKNRLISEGWYTEKQLTLHPYRRKLSGERNLKNTYSYIPLHLMIDYELEFEEKFPINKALLVDQKYDISADPLLVRVKKKLQDSMHKNVSPYAFKSFKDIHSKYKGAKLPEQRFADYQRELDEQNDLRKLRNEYLHWSAEFDGVGMDPTPNRVRVTY</sequence>
<feature type="region of interest" description="Disordered" evidence="1">
    <location>
        <begin position="31"/>
        <end position="56"/>
    </location>
</feature>